<feature type="repeat" description="WD" evidence="7">
    <location>
        <begin position="70"/>
        <end position="105"/>
    </location>
</feature>
<evidence type="ECO:0000256" key="5">
    <source>
        <dbReference type="ARBA" id="ARBA00022853"/>
    </source>
</evidence>
<dbReference type="GO" id="GO:0031491">
    <property type="term" value="F:nucleosome binding"/>
    <property type="evidence" value="ECO:0007669"/>
    <property type="project" value="TreeGrafter"/>
</dbReference>
<proteinExistence type="inferred from homology"/>
<dbReference type="InterPro" id="IPR055410">
    <property type="entry name" value="Beta-prop_CAF1B_HIR1"/>
</dbReference>
<feature type="compositionally biased region" description="Polar residues" evidence="9">
    <location>
        <begin position="870"/>
        <end position="884"/>
    </location>
</feature>
<keyword evidence="8" id="KW-0678">Repressor</keyword>
<evidence type="ECO:0000256" key="4">
    <source>
        <dbReference type="ARBA" id="ARBA00022737"/>
    </source>
</evidence>
<dbReference type="RefSeq" id="XP_018015896.1">
    <property type="nucleotide sequence ID" value="XM_018160407.2"/>
</dbReference>
<dbReference type="GeneID" id="108672698"/>
<dbReference type="Proteomes" id="UP000694843">
    <property type="component" value="Unplaced"/>
</dbReference>
<dbReference type="InterPro" id="IPR036322">
    <property type="entry name" value="WD40_repeat_dom_sf"/>
</dbReference>
<keyword evidence="3 7" id="KW-0853">WD repeat</keyword>
<dbReference type="PANTHER" id="PTHR13831:SF0">
    <property type="entry name" value="PROTEIN HIRA"/>
    <property type="match status" value="1"/>
</dbReference>
<evidence type="ECO:0000256" key="8">
    <source>
        <dbReference type="RuleBase" id="RU364014"/>
    </source>
</evidence>
<dbReference type="Pfam" id="PF24105">
    <property type="entry name" value="Beta-prop_CAF1B_HIR1"/>
    <property type="match status" value="1"/>
</dbReference>
<evidence type="ECO:0000256" key="6">
    <source>
        <dbReference type="ARBA" id="ARBA00023242"/>
    </source>
</evidence>
<feature type="region of interest" description="Disordered" evidence="9">
    <location>
        <begin position="809"/>
        <end position="838"/>
    </location>
</feature>
<dbReference type="GO" id="GO:0006338">
    <property type="term" value="P:chromatin remodeling"/>
    <property type="evidence" value="ECO:0007669"/>
    <property type="project" value="TreeGrafter"/>
</dbReference>
<feature type="compositionally biased region" description="Polar residues" evidence="9">
    <location>
        <begin position="500"/>
        <end position="512"/>
    </location>
</feature>
<dbReference type="GO" id="GO:0000417">
    <property type="term" value="C:HIR complex"/>
    <property type="evidence" value="ECO:0007669"/>
    <property type="project" value="TreeGrafter"/>
</dbReference>
<feature type="region of interest" description="Disordered" evidence="9">
    <location>
        <begin position="559"/>
        <end position="608"/>
    </location>
</feature>
<keyword evidence="5 8" id="KW-0156">Chromatin regulator</keyword>
<feature type="compositionally biased region" description="Polar residues" evidence="9">
    <location>
        <begin position="459"/>
        <end position="472"/>
    </location>
</feature>
<keyword evidence="11" id="KW-1185">Reference proteome</keyword>
<keyword evidence="8" id="KW-0804">Transcription</keyword>
<dbReference type="AlphaFoldDB" id="A0A8B7NS69"/>
<evidence type="ECO:0000313" key="12">
    <source>
        <dbReference type="RefSeq" id="XP_018015896.1"/>
    </source>
</evidence>
<organism evidence="11 12">
    <name type="scientific">Hyalella azteca</name>
    <name type="common">Amphipod</name>
    <dbReference type="NCBI Taxonomy" id="294128"/>
    <lineage>
        <taxon>Eukaryota</taxon>
        <taxon>Metazoa</taxon>
        <taxon>Ecdysozoa</taxon>
        <taxon>Arthropoda</taxon>
        <taxon>Crustacea</taxon>
        <taxon>Multicrustacea</taxon>
        <taxon>Malacostraca</taxon>
        <taxon>Eumalacostraca</taxon>
        <taxon>Peracarida</taxon>
        <taxon>Amphipoda</taxon>
        <taxon>Senticaudata</taxon>
        <taxon>Talitrida</taxon>
        <taxon>Talitroidea</taxon>
        <taxon>Hyalellidae</taxon>
        <taxon>Hyalella</taxon>
    </lineage>
</organism>
<name>A0A8B7NS69_HYAAZ</name>
<dbReference type="SMART" id="SM00320">
    <property type="entry name" value="WD40"/>
    <property type="match status" value="7"/>
</dbReference>
<evidence type="ECO:0000256" key="7">
    <source>
        <dbReference type="PROSITE-ProRule" id="PRU00221"/>
    </source>
</evidence>
<dbReference type="KEGG" id="hazt:108672698"/>
<dbReference type="CTD" id="7290"/>
<reference evidence="12" key="1">
    <citation type="submission" date="2025-08" db="UniProtKB">
        <authorList>
            <consortium name="RefSeq"/>
        </authorList>
    </citation>
    <scope>IDENTIFICATION</scope>
    <source>
        <tissue evidence="12">Whole organism</tissue>
    </source>
</reference>
<evidence type="ECO:0000256" key="3">
    <source>
        <dbReference type="ARBA" id="ARBA00022574"/>
    </source>
</evidence>
<feature type="repeat" description="WD" evidence="7">
    <location>
        <begin position="128"/>
        <end position="160"/>
    </location>
</feature>
<dbReference type="PROSITE" id="PS50294">
    <property type="entry name" value="WD_REPEATS_REGION"/>
    <property type="match status" value="3"/>
</dbReference>
<dbReference type="PROSITE" id="PS50082">
    <property type="entry name" value="WD_REPEATS_2"/>
    <property type="match status" value="3"/>
</dbReference>
<feature type="region of interest" description="Disordered" evidence="9">
    <location>
        <begin position="426"/>
        <end position="472"/>
    </location>
</feature>
<feature type="compositionally biased region" description="Basic and acidic residues" evidence="9">
    <location>
        <begin position="860"/>
        <end position="869"/>
    </location>
</feature>
<dbReference type="InterPro" id="IPR015943">
    <property type="entry name" value="WD40/YVTN_repeat-like_dom_sf"/>
</dbReference>
<dbReference type="InterPro" id="IPR031120">
    <property type="entry name" value="HIR1-like"/>
</dbReference>
<feature type="compositionally biased region" description="Basic and acidic residues" evidence="9">
    <location>
        <begin position="433"/>
        <end position="447"/>
    </location>
</feature>
<dbReference type="SUPFAM" id="SSF50978">
    <property type="entry name" value="WD40 repeat-like"/>
    <property type="match status" value="2"/>
</dbReference>
<evidence type="ECO:0000256" key="9">
    <source>
        <dbReference type="SAM" id="MobiDB-lite"/>
    </source>
</evidence>
<dbReference type="CDD" id="cd00200">
    <property type="entry name" value="WD40"/>
    <property type="match status" value="1"/>
</dbReference>
<keyword evidence="6 8" id="KW-0539">Nucleus</keyword>
<feature type="region of interest" description="Disordered" evidence="9">
    <location>
        <begin position="485"/>
        <end position="520"/>
    </location>
</feature>
<comment type="similarity">
    <text evidence="2 8">Belongs to the WD repeat HIR1 family.</text>
</comment>
<evidence type="ECO:0000256" key="1">
    <source>
        <dbReference type="ARBA" id="ARBA00004123"/>
    </source>
</evidence>
<dbReference type="Pfam" id="PF00400">
    <property type="entry name" value="WD40"/>
    <property type="match status" value="2"/>
</dbReference>
<feature type="region of interest" description="Disordered" evidence="9">
    <location>
        <begin position="850"/>
        <end position="886"/>
    </location>
</feature>
<dbReference type="GO" id="GO:0006351">
    <property type="term" value="P:DNA-templated transcription"/>
    <property type="evidence" value="ECO:0007669"/>
    <property type="project" value="InterPro"/>
</dbReference>
<dbReference type="PANTHER" id="PTHR13831">
    <property type="entry name" value="MEMBER OF THE HIR1 FAMILY OF WD-REPEAT PROTEINS"/>
    <property type="match status" value="1"/>
</dbReference>
<dbReference type="OrthoDB" id="1741719at2759"/>
<sequence>MQLLKPSWINHDDGKAIFSVDIHPDGTRFATGGQGQGQDASGRVVIWNMKPVLSEKYEKDPNCPKLLCQLDQHLGCVNCVRWSHSGHFLASAGDDKVIIIWQLSNYGGGSVFGSNVINIEWWRCVSTLRGHDGDILDVAWAPRDAFLASVSVDNTIIIWNCEKWPERVRVLRGHRGLVKGVTWDPVGRYLASQADDKTLVVWRTSDWTQETVISKPFEECGGTTSVLRLSWSPDGQYLVSAHAMNNGGPTAQIIDRDHWTTDKDFVGHRKPVTCVRFNPNILKKSDSAGGKPVQYCCLAVGARDRSLSIWFTSLKRPLLVIHDVFEDSVLDLSFSACGRHLVAVSKDGTVAVISFTSQEMGHALSKEETDSVYMKLYGQCSSGSALQAATAVIIDNPEVLRAKQLAKSRQSEAGLGSAVLPTSSFPAAAVQKGPDKQIERRTVDGRRRITPVFIPPSADGSNMKSFDSFSTSRTDKSTIVIEKLDGVVEPNVTPHKKRTQSGSASNTNSSPPKGTMPAVVSAGLGSATAGVADLPTAPPELNGVNPGLTARLERLDNAGAVGDQSPSLPVKRKLDEPQPIPMKRKRGRPPLDRSLQHPQQHSTPSMATPASVPVAVAVPAAASHPAAVVASSTTLPTAAAAPSFSAAASVTHVLPEANLGNVHKIQVDSKLGGGVVLIENNWTSLSGGGSNAVHRISRVCDGVVQWTSYSTARVTAAAVGCRCVALACADSSLQLLCLRTGDEFMPSVQMPGKCAKLHLRKEYLLLLTTSAQVSLWHTTRRTCLLTESVRHLVEGREGTDGARSIHLVETEQLPPSESKKSAPAAVDSPNDSTARSAVCNGYSHDTISNHTSKQSLHNGIDGHTHKDTNHSLPTKSTAVSNKFAESSADDNKERLIPVLVFGTGEIFARCWSLESWLQLGTTPAMRRLVLPCYSCLPPSSDHHAQPPLARLLYHSTAYVGSSRSLVENTSGEVRAVLTEVFLKKMLTSSAYLASSRDYQFWYRRLVNFYIREGKERELRKVFEELAAPPPASCKEPVTTVLPSHRSLLGSDTVSLVRDYLQELLLVDTTGRLQRLYAEFKELVDPSLTAADIMI</sequence>
<accession>A0A8B7NS69</accession>
<evidence type="ECO:0000256" key="2">
    <source>
        <dbReference type="ARBA" id="ARBA00007306"/>
    </source>
</evidence>
<keyword evidence="8" id="KW-0805">Transcription regulation</keyword>
<evidence type="ECO:0000259" key="10">
    <source>
        <dbReference type="Pfam" id="PF24105"/>
    </source>
</evidence>
<dbReference type="InterPro" id="IPR001680">
    <property type="entry name" value="WD40_rpt"/>
</dbReference>
<dbReference type="GO" id="GO:0005634">
    <property type="term" value="C:nucleus"/>
    <property type="evidence" value="ECO:0007669"/>
    <property type="project" value="UniProtKB-SubCell"/>
</dbReference>
<dbReference type="GO" id="GO:0000785">
    <property type="term" value="C:chromatin"/>
    <property type="evidence" value="ECO:0007669"/>
    <property type="project" value="TreeGrafter"/>
</dbReference>
<comment type="subcellular location">
    <subcellularLocation>
        <location evidence="1 8">Nucleus</location>
    </subcellularLocation>
</comment>
<evidence type="ECO:0000313" key="11">
    <source>
        <dbReference type="Proteomes" id="UP000694843"/>
    </source>
</evidence>
<gene>
    <name evidence="12" type="primary">LOC108672698</name>
</gene>
<protein>
    <recommendedName>
        <fullName evidence="8">Protein HIRA</fullName>
    </recommendedName>
</protein>
<dbReference type="Gene3D" id="2.130.10.10">
    <property type="entry name" value="YVTN repeat-like/Quinoprotein amine dehydrogenase"/>
    <property type="match status" value="2"/>
</dbReference>
<keyword evidence="4 8" id="KW-0677">Repeat</keyword>
<feature type="domain" description="CAF1B/HIR1 beta-propeller" evidence="10">
    <location>
        <begin position="7"/>
        <end position="206"/>
    </location>
</feature>
<comment type="function">
    <text evidence="8">Required for replication-independent chromatin assembly and for the periodic repression of histone gene transcription during the cell cycle.</text>
</comment>
<feature type="repeat" description="WD" evidence="7">
    <location>
        <begin position="171"/>
        <end position="202"/>
    </location>
</feature>